<proteinExistence type="predicted"/>
<evidence type="ECO:0000256" key="2">
    <source>
        <dbReference type="ARBA" id="ARBA00004586"/>
    </source>
</evidence>
<keyword evidence="5 7" id="KW-1133">Transmembrane helix</keyword>
<feature type="transmembrane region" description="Helical" evidence="7">
    <location>
        <begin position="21"/>
        <end position="43"/>
    </location>
</feature>
<dbReference type="EMBL" id="CP165647">
    <property type="protein sequence ID" value="XDU61905.1"/>
    <property type="molecule type" value="Genomic_DNA"/>
</dbReference>
<evidence type="ECO:0000256" key="1">
    <source>
        <dbReference type="ARBA" id="ARBA00004127"/>
    </source>
</evidence>
<feature type="transmembrane region" description="Helical" evidence="7">
    <location>
        <begin position="300"/>
        <end position="316"/>
    </location>
</feature>
<gene>
    <name evidence="8" type="ORF">AB8B28_09645</name>
</gene>
<protein>
    <submittedName>
        <fullName evidence="8">TMEM43 family protein</fullName>
    </submittedName>
</protein>
<sequence>MLKIFRGAIVFIKELSKFMRNFRLIVWIISFFILLIFGTTIFYNRLDKVENELVETKSVLPENEGKLVIVSGTPTLENGGVIVDKEAGLQVKNAIYYYRRPYQNIYVKKSKEVVRKVKDKKTGSFYDEKETETSIEREWVLSTEKRDKWISVYENPPAINLSSYYSKNDLKIGEFLFDSLKLASSTKYAETESRGFTKEELDNNCKEYIKKVGMNLKTVDDGKFSSLSNGSKIGDIRIKFSYQVLKKTNPVTIVGRQEGNRIVTDNKEGLQQDEHIKEGILSKDEYLKWLTSEESELKKISTILVVIAIIGILLTLSPKDFKPKPKPPQFNYKK</sequence>
<dbReference type="AlphaFoldDB" id="A0AB39V369"/>
<dbReference type="InterPro" id="IPR012430">
    <property type="entry name" value="TMEM43_fam"/>
</dbReference>
<evidence type="ECO:0000256" key="4">
    <source>
        <dbReference type="ARBA" id="ARBA00022824"/>
    </source>
</evidence>
<evidence type="ECO:0000256" key="3">
    <source>
        <dbReference type="ARBA" id="ARBA00022692"/>
    </source>
</evidence>
<dbReference type="Pfam" id="PF07787">
    <property type="entry name" value="TMEM43"/>
    <property type="match status" value="1"/>
</dbReference>
<dbReference type="PANTHER" id="PTHR13416:SF2">
    <property type="entry name" value="TRANSMEMBRANE PROTEIN 43"/>
    <property type="match status" value="1"/>
</dbReference>
<name>A0AB39V369_9FUSO</name>
<evidence type="ECO:0000256" key="6">
    <source>
        <dbReference type="ARBA" id="ARBA00023136"/>
    </source>
</evidence>
<evidence type="ECO:0000256" key="5">
    <source>
        <dbReference type="ARBA" id="ARBA00022989"/>
    </source>
</evidence>
<accession>A0AB39V369</accession>
<dbReference type="KEGG" id="lala:AB8B28_09645"/>
<dbReference type="GO" id="GO:0071763">
    <property type="term" value="P:nuclear membrane organization"/>
    <property type="evidence" value="ECO:0007669"/>
    <property type="project" value="TreeGrafter"/>
</dbReference>
<evidence type="ECO:0000256" key="7">
    <source>
        <dbReference type="SAM" id="Phobius"/>
    </source>
</evidence>
<dbReference type="RefSeq" id="WP_369715514.1">
    <property type="nucleotide sequence ID" value="NZ_CP165647.1"/>
</dbReference>
<keyword evidence="6 7" id="KW-0472">Membrane</keyword>
<dbReference type="GO" id="GO:0006629">
    <property type="term" value="P:lipid metabolic process"/>
    <property type="evidence" value="ECO:0007669"/>
    <property type="project" value="TreeGrafter"/>
</dbReference>
<evidence type="ECO:0000313" key="8">
    <source>
        <dbReference type="EMBL" id="XDU61905.1"/>
    </source>
</evidence>
<dbReference type="GO" id="GO:0012505">
    <property type="term" value="C:endomembrane system"/>
    <property type="evidence" value="ECO:0007669"/>
    <property type="project" value="UniProtKB-SubCell"/>
</dbReference>
<organism evidence="8">
    <name type="scientific">Leptotrichia alba</name>
    <dbReference type="NCBI Taxonomy" id="3239304"/>
    <lineage>
        <taxon>Bacteria</taxon>
        <taxon>Fusobacteriati</taxon>
        <taxon>Fusobacteriota</taxon>
        <taxon>Fusobacteriia</taxon>
        <taxon>Fusobacteriales</taxon>
        <taxon>Leptotrichiaceae</taxon>
        <taxon>Leptotrichia</taxon>
    </lineage>
</organism>
<keyword evidence="3 7" id="KW-0812">Transmembrane</keyword>
<keyword evidence="4" id="KW-0256">Endoplasmic reticulum</keyword>
<comment type="subcellular location">
    <subcellularLocation>
        <location evidence="1">Endomembrane system</location>
        <topology evidence="1">Multi-pass membrane protein</topology>
    </subcellularLocation>
    <subcellularLocation>
        <location evidence="2">Endoplasmic reticulum membrane</location>
    </subcellularLocation>
</comment>
<dbReference type="PANTHER" id="PTHR13416">
    <property type="match status" value="1"/>
</dbReference>
<reference evidence="8" key="1">
    <citation type="submission" date="2024-07" db="EMBL/GenBank/DDBJ databases">
        <authorList>
            <person name="Li X.-J."/>
            <person name="Wang X."/>
        </authorList>
    </citation>
    <scope>NUCLEOTIDE SEQUENCE</scope>
    <source>
        <strain evidence="8">HSP-536</strain>
    </source>
</reference>